<feature type="domain" description="Importin subunit beta-1/Transportin-1-like TPR repeats" evidence="6">
    <location>
        <begin position="88"/>
        <end position="147"/>
    </location>
</feature>
<dbReference type="Gene3D" id="1.25.10.10">
    <property type="entry name" value="Leucine-rich Repeat Variant"/>
    <property type="match status" value="2"/>
</dbReference>
<evidence type="ECO:0000256" key="2">
    <source>
        <dbReference type="ARBA" id="ARBA00022448"/>
    </source>
</evidence>
<dbReference type="Proteomes" id="UP000326939">
    <property type="component" value="Chromosome 6"/>
</dbReference>
<keyword evidence="4" id="KW-0677">Repeat</keyword>
<comment type="subcellular location">
    <subcellularLocation>
        <location evidence="1">Cytoplasm</location>
    </subcellularLocation>
</comment>
<evidence type="ECO:0000256" key="3">
    <source>
        <dbReference type="ARBA" id="ARBA00022490"/>
    </source>
</evidence>
<gene>
    <name evidence="7" type="ORF">DKX38_009511</name>
</gene>
<dbReference type="AlphaFoldDB" id="A0A5N5MAN9"/>
<dbReference type="Pfam" id="PF25574">
    <property type="entry name" value="TPR_IMB1"/>
    <property type="match status" value="1"/>
</dbReference>
<proteinExistence type="predicted"/>
<dbReference type="SUPFAM" id="SSF48371">
    <property type="entry name" value="ARM repeat"/>
    <property type="match status" value="1"/>
</dbReference>
<sequence length="153" mass="17057">MAGGTCLGLVARTVGDSVVKLVMPFVEGNILKPDWHCREAATYAFGSFLEGRSVETLGPLVTNDLDFLLNAMRDEKNHVKHGHNCLDAYSIVHEEPMLAIGALAHAYGPEFEKYMPELYKYLEMGLQNFEEYEVCAITVGVISDYCQLSYKLT</sequence>
<organism evidence="7 8">
    <name type="scientific">Salix brachista</name>
    <dbReference type="NCBI Taxonomy" id="2182728"/>
    <lineage>
        <taxon>Eukaryota</taxon>
        <taxon>Viridiplantae</taxon>
        <taxon>Streptophyta</taxon>
        <taxon>Embryophyta</taxon>
        <taxon>Tracheophyta</taxon>
        <taxon>Spermatophyta</taxon>
        <taxon>Magnoliopsida</taxon>
        <taxon>eudicotyledons</taxon>
        <taxon>Gunneridae</taxon>
        <taxon>Pentapetalae</taxon>
        <taxon>rosids</taxon>
        <taxon>fabids</taxon>
        <taxon>Malpighiales</taxon>
        <taxon>Salicaceae</taxon>
        <taxon>Saliceae</taxon>
        <taxon>Salix</taxon>
    </lineage>
</organism>
<evidence type="ECO:0000313" key="8">
    <source>
        <dbReference type="Proteomes" id="UP000326939"/>
    </source>
</evidence>
<keyword evidence="2" id="KW-0813">Transport</keyword>
<dbReference type="InterPro" id="IPR016024">
    <property type="entry name" value="ARM-type_fold"/>
</dbReference>
<dbReference type="InterPro" id="IPR058584">
    <property type="entry name" value="IMB1_TNPO1-like_TPR"/>
</dbReference>
<dbReference type="InterPro" id="IPR040122">
    <property type="entry name" value="Importin_beta"/>
</dbReference>
<keyword evidence="3" id="KW-0963">Cytoplasm</keyword>
<evidence type="ECO:0000256" key="1">
    <source>
        <dbReference type="ARBA" id="ARBA00004496"/>
    </source>
</evidence>
<evidence type="ECO:0000256" key="5">
    <source>
        <dbReference type="ARBA" id="ARBA00022927"/>
    </source>
</evidence>
<dbReference type="Pfam" id="PF13513">
    <property type="entry name" value="HEAT_EZ"/>
    <property type="match status" value="1"/>
</dbReference>
<keyword evidence="8" id="KW-1185">Reference proteome</keyword>
<accession>A0A5N5MAN9</accession>
<reference evidence="8" key="1">
    <citation type="journal article" date="2019" name="Gigascience">
        <title>De novo genome assembly of the endangered Acer yangbiense, a plant species with extremely small populations endemic to Yunnan Province, China.</title>
        <authorList>
            <person name="Yang J."/>
            <person name="Wariss H.M."/>
            <person name="Tao L."/>
            <person name="Zhang R."/>
            <person name="Yun Q."/>
            <person name="Hollingsworth P."/>
            <person name="Dao Z."/>
            <person name="Luo G."/>
            <person name="Guo H."/>
            <person name="Ma Y."/>
            <person name="Sun W."/>
        </authorList>
    </citation>
    <scope>NUCLEOTIDE SEQUENCE [LARGE SCALE GENOMIC DNA]</scope>
    <source>
        <strain evidence="8">cv. br00</strain>
    </source>
</reference>
<dbReference type="InterPro" id="IPR011989">
    <property type="entry name" value="ARM-like"/>
</dbReference>
<comment type="caution">
    <text evidence="7">The sequence shown here is derived from an EMBL/GenBank/DDBJ whole genome shotgun (WGS) entry which is preliminary data.</text>
</comment>
<keyword evidence="5" id="KW-0653">Protein transport</keyword>
<dbReference type="GO" id="GO:0006606">
    <property type="term" value="P:protein import into nucleus"/>
    <property type="evidence" value="ECO:0007669"/>
    <property type="project" value="InterPro"/>
</dbReference>
<evidence type="ECO:0000313" key="7">
    <source>
        <dbReference type="EMBL" id="KAB5552200.1"/>
    </source>
</evidence>
<dbReference type="EMBL" id="VDCV01000006">
    <property type="protein sequence ID" value="KAB5552200.1"/>
    <property type="molecule type" value="Genomic_DNA"/>
</dbReference>
<name>A0A5N5MAN9_9ROSI</name>
<dbReference type="GO" id="GO:0005737">
    <property type="term" value="C:cytoplasm"/>
    <property type="evidence" value="ECO:0007669"/>
    <property type="project" value="UniProtKB-SubCell"/>
</dbReference>
<dbReference type="PANTHER" id="PTHR10527">
    <property type="entry name" value="IMPORTIN BETA"/>
    <property type="match status" value="1"/>
</dbReference>
<evidence type="ECO:0000256" key="4">
    <source>
        <dbReference type="ARBA" id="ARBA00022737"/>
    </source>
</evidence>
<evidence type="ECO:0000259" key="6">
    <source>
        <dbReference type="Pfam" id="PF25574"/>
    </source>
</evidence>
<protein>
    <recommendedName>
        <fullName evidence="6">Importin subunit beta-1/Transportin-1-like TPR repeats domain-containing protein</fullName>
    </recommendedName>
</protein>